<keyword evidence="1" id="KW-0812">Transmembrane</keyword>
<organism evidence="2 3">
    <name type="scientific">Brachionus plicatilis</name>
    <name type="common">Marine rotifer</name>
    <name type="synonym">Brachionus muelleri</name>
    <dbReference type="NCBI Taxonomy" id="10195"/>
    <lineage>
        <taxon>Eukaryota</taxon>
        <taxon>Metazoa</taxon>
        <taxon>Spiralia</taxon>
        <taxon>Gnathifera</taxon>
        <taxon>Rotifera</taxon>
        <taxon>Eurotatoria</taxon>
        <taxon>Monogononta</taxon>
        <taxon>Pseudotrocha</taxon>
        <taxon>Ploima</taxon>
        <taxon>Brachionidae</taxon>
        <taxon>Brachionus</taxon>
    </lineage>
</organism>
<keyword evidence="1" id="KW-1133">Transmembrane helix</keyword>
<feature type="transmembrane region" description="Helical" evidence="1">
    <location>
        <begin position="20"/>
        <end position="39"/>
    </location>
</feature>
<evidence type="ECO:0000256" key="1">
    <source>
        <dbReference type="SAM" id="Phobius"/>
    </source>
</evidence>
<proteinExistence type="predicted"/>
<comment type="caution">
    <text evidence="2">The sequence shown here is derived from an EMBL/GenBank/DDBJ whole genome shotgun (WGS) entry which is preliminary data.</text>
</comment>
<evidence type="ECO:0000313" key="2">
    <source>
        <dbReference type="EMBL" id="RNA14965.1"/>
    </source>
</evidence>
<reference evidence="2 3" key="1">
    <citation type="journal article" date="2018" name="Sci. Rep.">
        <title>Genomic signatures of local adaptation to the degree of environmental predictability in rotifers.</title>
        <authorList>
            <person name="Franch-Gras L."/>
            <person name="Hahn C."/>
            <person name="Garcia-Roger E.M."/>
            <person name="Carmona M.J."/>
            <person name="Serra M."/>
            <person name="Gomez A."/>
        </authorList>
    </citation>
    <scope>NUCLEOTIDE SEQUENCE [LARGE SCALE GENOMIC DNA]</scope>
    <source>
        <strain evidence="2">HYR1</strain>
    </source>
</reference>
<evidence type="ECO:0000313" key="3">
    <source>
        <dbReference type="Proteomes" id="UP000276133"/>
    </source>
</evidence>
<keyword evidence="3" id="KW-1185">Reference proteome</keyword>
<dbReference type="Proteomes" id="UP000276133">
    <property type="component" value="Unassembled WGS sequence"/>
</dbReference>
<protein>
    <submittedName>
        <fullName evidence="2">Uncharacterized protein</fullName>
    </submittedName>
</protein>
<sequence length="72" mass="8153">MYQAVLSESTLFCSLLNNSTTFGTASLGSVFSALCKYLYDCSFRKKYVDPISPDSKKLIFDQNQEKNLIKIK</sequence>
<gene>
    <name evidence="2" type="ORF">BpHYR1_036236</name>
</gene>
<name>A0A3M7QVJ0_BRAPC</name>
<dbReference type="EMBL" id="REGN01005073">
    <property type="protein sequence ID" value="RNA14965.1"/>
    <property type="molecule type" value="Genomic_DNA"/>
</dbReference>
<dbReference type="AlphaFoldDB" id="A0A3M7QVJ0"/>
<accession>A0A3M7QVJ0</accession>
<keyword evidence="1" id="KW-0472">Membrane</keyword>